<evidence type="ECO:0000256" key="1">
    <source>
        <dbReference type="SAM" id="Coils"/>
    </source>
</evidence>
<dbReference type="Proteomes" id="UP001556709">
    <property type="component" value="Unassembled WGS sequence"/>
</dbReference>
<organism evidence="2 3">
    <name type="scientific">Spiribacter pallidus</name>
    <dbReference type="NCBI Taxonomy" id="1987936"/>
    <lineage>
        <taxon>Bacteria</taxon>
        <taxon>Pseudomonadati</taxon>
        <taxon>Pseudomonadota</taxon>
        <taxon>Gammaproteobacteria</taxon>
        <taxon>Chromatiales</taxon>
        <taxon>Ectothiorhodospiraceae</taxon>
        <taxon>Spiribacter</taxon>
    </lineage>
</organism>
<evidence type="ECO:0000313" key="2">
    <source>
        <dbReference type="EMBL" id="MEX0469426.1"/>
    </source>
</evidence>
<feature type="coiled-coil region" evidence="1">
    <location>
        <begin position="2"/>
        <end position="71"/>
    </location>
</feature>
<dbReference type="NCBIfam" id="TIGR02449">
    <property type="entry name" value="TIGR02449 family protein"/>
    <property type="match status" value="1"/>
</dbReference>
<gene>
    <name evidence="2" type="ORF">V6X73_06785</name>
</gene>
<sequence length="72" mass="8296">MVDSVSEQIAQLETRVEELMRLCDRLREENRLLLEAQESLNAERAALLDKNETARARIEAMISRLKALEQNA</sequence>
<proteinExistence type="predicted"/>
<keyword evidence="1" id="KW-0175">Coiled coil</keyword>
<protein>
    <submittedName>
        <fullName evidence="2">TIGR02449 family protein</fullName>
    </submittedName>
</protein>
<dbReference type="InterPro" id="IPR012662">
    <property type="entry name" value="CHP02449"/>
</dbReference>
<reference evidence="2 3" key="1">
    <citation type="submission" date="2024-02" db="EMBL/GenBank/DDBJ databases">
        <title>New especies of Spiribacter isolated from saline water.</title>
        <authorList>
            <person name="Leon M.J."/>
            <person name="De La Haba R."/>
            <person name="Sanchez-Porro C."/>
            <person name="Ventosa A."/>
        </authorList>
    </citation>
    <scope>NUCLEOTIDE SEQUENCE [LARGE SCALE GENOMIC DNA]</scope>
    <source>
        <strain evidence="3">ag22IC6-390</strain>
    </source>
</reference>
<evidence type="ECO:0000313" key="3">
    <source>
        <dbReference type="Proteomes" id="UP001556709"/>
    </source>
</evidence>
<dbReference type="RefSeq" id="WP_367959258.1">
    <property type="nucleotide sequence ID" value="NZ_JBAKFH010000001.1"/>
</dbReference>
<name>A0ABV3TF73_9GAMM</name>
<comment type="caution">
    <text evidence="2">The sequence shown here is derived from an EMBL/GenBank/DDBJ whole genome shotgun (WGS) entry which is preliminary data.</text>
</comment>
<accession>A0ABV3TF73</accession>
<dbReference type="EMBL" id="JBAKFM010000003">
    <property type="protein sequence ID" value="MEX0469426.1"/>
    <property type="molecule type" value="Genomic_DNA"/>
</dbReference>
<keyword evidence="3" id="KW-1185">Reference proteome</keyword>